<keyword evidence="5" id="KW-1185">Reference proteome</keyword>
<dbReference type="EMBL" id="CAJNOL010013834">
    <property type="protein sequence ID" value="CAF1665427.1"/>
    <property type="molecule type" value="Genomic_DNA"/>
</dbReference>
<evidence type="ECO:0000313" key="5">
    <source>
        <dbReference type="Proteomes" id="UP000663870"/>
    </source>
</evidence>
<evidence type="ECO:0000313" key="4">
    <source>
        <dbReference type="Proteomes" id="UP000663854"/>
    </source>
</evidence>
<feature type="region of interest" description="Disordered" evidence="1">
    <location>
        <begin position="52"/>
        <end position="82"/>
    </location>
</feature>
<comment type="caution">
    <text evidence="2">The sequence shown here is derived from an EMBL/GenBank/DDBJ whole genome shotgun (WGS) entry which is preliminary data.</text>
</comment>
<dbReference type="Proteomes" id="UP000663870">
    <property type="component" value="Unassembled WGS sequence"/>
</dbReference>
<evidence type="ECO:0000313" key="2">
    <source>
        <dbReference type="EMBL" id="CAF1530792.1"/>
    </source>
</evidence>
<evidence type="ECO:0000313" key="3">
    <source>
        <dbReference type="EMBL" id="CAF1665427.1"/>
    </source>
</evidence>
<dbReference type="Proteomes" id="UP000663854">
    <property type="component" value="Unassembled WGS sequence"/>
</dbReference>
<dbReference type="AlphaFoldDB" id="A0A815V3F5"/>
<protein>
    <submittedName>
        <fullName evidence="2">Uncharacterized protein</fullName>
    </submittedName>
</protein>
<gene>
    <name evidence="3" type="ORF">JXQ802_LOCUS56731</name>
    <name evidence="2" type="ORF">PYM288_LOCUS40159</name>
</gene>
<sequence length="140" mass="16103">MNNNTRSHLNLQEYHISDLLYCSPSRTRSDSHSVCKQSRIHLLSQQNSLITMPTSQSTLESVEEKKPGDGISSSDSKSTLHSLREQEKIALQSINKLTEDEMIQIDQWLSILHNTYKNLEYPSSLRAFQATTYFNDEQQL</sequence>
<name>A0A815V3F5_9BILA</name>
<reference evidence="2" key="1">
    <citation type="submission" date="2021-02" db="EMBL/GenBank/DDBJ databases">
        <authorList>
            <person name="Nowell W R."/>
        </authorList>
    </citation>
    <scope>NUCLEOTIDE SEQUENCE</scope>
</reference>
<feature type="compositionally biased region" description="Low complexity" evidence="1">
    <location>
        <begin position="72"/>
        <end position="81"/>
    </location>
</feature>
<evidence type="ECO:0000256" key="1">
    <source>
        <dbReference type="SAM" id="MobiDB-lite"/>
    </source>
</evidence>
<accession>A0A815V3F5</accession>
<dbReference type="EMBL" id="CAJNOH010011973">
    <property type="protein sequence ID" value="CAF1530792.1"/>
    <property type="molecule type" value="Genomic_DNA"/>
</dbReference>
<organism evidence="2 4">
    <name type="scientific">Rotaria sordida</name>
    <dbReference type="NCBI Taxonomy" id="392033"/>
    <lineage>
        <taxon>Eukaryota</taxon>
        <taxon>Metazoa</taxon>
        <taxon>Spiralia</taxon>
        <taxon>Gnathifera</taxon>
        <taxon>Rotifera</taxon>
        <taxon>Eurotatoria</taxon>
        <taxon>Bdelloidea</taxon>
        <taxon>Philodinida</taxon>
        <taxon>Philodinidae</taxon>
        <taxon>Rotaria</taxon>
    </lineage>
</organism>
<proteinExistence type="predicted"/>